<sequence>MFVKLGCVEEQYPFYLDEFGLEKFPLYWYSEPVQILGMNEVNEESAVVIDFLEQYAEFGAEVAGESERNEKIATNLEGHSWSLYVCIPWSHAYESKRTHRSIPASINRGAFHNFKGSPLPHLA</sequence>
<reference evidence="1 2" key="1">
    <citation type="journal article" date="2023" name="Plants (Basel)">
        <title>Bridging the Gap: Combining Genomics and Transcriptomics Approaches to Understand Stylosanthes scabra, an Orphan Legume from the Brazilian Caatinga.</title>
        <authorList>
            <person name="Ferreira-Neto J.R.C."/>
            <person name="da Silva M.D."/>
            <person name="Binneck E."/>
            <person name="de Melo N.F."/>
            <person name="da Silva R.H."/>
            <person name="de Melo A.L.T.M."/>
            <person name="Pandolfi V."/>
            <person name="Bustamante F.O."/>
            <person name="Brasileiro-Vidal A.C."/>
            <person name="Benko-Iseppon A.M."/>
        </authorList>
    </citation>
    <scope>NUCLEOTIDE SEQUENCE [LARGE SCALE GENOMIC DNA]</scope>
    <source>
        <tissue evidence="1">Leaves</tissue>
    </source>
</reference>
<gene>
    <name evidence="1" type="ORF">PIB30_037502</name>
</gene>
<evidence type="ECO:0000313" key="2">
    <source>
        <dbReference type="Proteomes" id="UP001341840"/>
    </source>
</evidence>
<dbReference type="Proteomes" id="UP001341840">
    <property type="component" value="Unassembled WGS sequence"/>
</dbReference>
<proteinExistence type="predicted"/>
<organism evidence="1 2">
    <name type="scientific">Stylosanthes scabra</name>
    <dbReference type="NCBI Taxonomy" id="79078"/>
    <lineage>
        <taxon>Eukaryota</taxon>
        <taxon>Viridiplantae</taxon>
        <taxon>Streptophyta</taxon>
        <taxon>Embryophyta</taxon>
        <taxon>Tracheophyta</taxon>
        <taxon>Spermatophyta</taxon>
        <taxon>Magnoliopsida</taxon>
        <taxon>eudicotyledons</taxon>
        <taxon>Gunneridae</taxon>
        <taxon>Pentapetalae</taxon>
        <taxon>rosids</taxon>
        <taxon>fabids</taxon>
        <taxon>Fabales</taxon>
        <taxon>Fabaceae</taxon>
        <taxon>Papilionoideae</taxon>
        <taxon>50 kb inversion clade</taxon>
        <taxon>dalbergioids sensu lato</taxon>
        <taxon>Dalbergieae</taxon>
        <taxon>Pterocarpus clade</taxon>
        <taxon>Stylosanthes</taxon>
    </lineage>
</organism>
<protein>
    <submittedName>
        <fullName evidence="1">Uncharacterized protein</fullName>
    </submittedName>
</protein>
<evidence type="ECO:0000313" key="1">
    <source>
        <dbReference type="EMBL" id="MED6207631.1"/>
    </source>
</evidence>
<accession>A0ABU6YCI5</accession>
<comment type="caution">
    <text evidence="1">The sequence shown here is derived from an EMBL/GenBank/DDBJ whole genome shotgun (WGS) entry which is preliminary data.</text>
</comment>
<name>A0ABU6YCI5_9FABA</name>
<keyword evidence="2" id="KW-1185">Reference proteome</keyword>
<dbReference type="EMBL" id="JASCZI010241844">
    <property type="protein sequence ID" value="MED6207631.1"/>
    <property type="molecule type" value="Genomic_DNA"/>
</dbReference>